<feature type="non-terminal residue" evidence="2">
    <location>
        <position position="396"/>
    </location>
</feature>
<protein>
    <recommendedName>
        <fullName evidence="1">F-box domain-containing protein</fullName>
    </recommendedName>
</protein>
<feature type="non-terminal residue" evidence="2">
    <location>
        <position position="1"/>
    </location>
</feature>
<comment type="caution">
    <text evidence="2">The sequence shown here is derived from an EMBL/GenBank/DDBJ whole genome shotgun (WGS) entry which is preliminary data.</text>
</comment>
<dbReference type="InterPro" id="IPR036047">
    <property type="entry name" value="F-box-like_dom_sf"/>
</dbReference>
<keyword evidence="3" id="KW-1185">Reference proteome</keyword>
<feature type="domain" description="F-box" evidence="1">
    <location>
        <begin position="38"/>
        <end position="85"/>
    </location>
</feature>
<dbReference type="Pfam" id="PF12937">
    <property type="entry name" value="F-box-like"/>
    <property type="match status" value="1"/>
</dbReference>
<dbReference type="EMBL" id="JARJCW010000032">
    <property type="protein sequence ID" value="KAJ7208970.1"/>
    <property type="molecule type" value="Genomic_DNA"/>
</dbReference>
<organism evidence="2 3">
    <name type="scientific">Mycena pura</name>
    <dbReference type="NCBI Taxonomy" id="153505"/>
    <lineage>
        <taxon>Eukaryota</taxon>
        <taxon>Fungi</taxon>
        <taxon>Dikarya</taxon>
        <taxon>Basidiomycota</taxon>
        <taxon>Agaricomycotina</taxon>
        <taxon>Agaricomycetes</taxon>
        <taxon>Agaricomycetidae</taxon>
        <taxon>Agaricales</taxon>
        <taxon>Marasmiineae</taxon>
        <taxon>Mycenaceae</taxon>
        <taxon>Mycena</taxon>
    </lineage>
</organism>
<reference evidence="2" key="1">
    <citation type="submission" date="2023-03" db="EMBL/GenBank/DDBJ databases">
        <title>Massive genome expansion in bonnet fungi (Mycena s.s.) driven by repeated elements and novel gene families across ecological guilds.</title>
        <authorList>
            <consortium name="Lawrence Berkeley National Laboratory"/>
            <person name="Harder C.B."/>
            <person name="Miyauchi S."/>
            <person name="Viragh M."/>
            <person name="Kuo A."/>
            <person name="Thoen E."/>
            <person name="Andreopoulos B."/>
            <person name="Lu D."/>
            <person name="Skrede I."/>
            <person name="Drula E."/>
            <person name="Henrissat B."/>
            <person name="Morin E."/>
            <person name="Kohler A."/>
            <person name="Barry K."/>
            <person name="LaButti K."/>
            <person name="Morin E."/>
            <person name="Salamov A."/>
            <person name="Lipzen A."/>
            <person name="Mereny Z."/>
            <person name="Hegedus B."/>
            <person name="Baldrian P."/>
            <person name="Stursova M."/>
            <person name="Weitz H."/>
            <person name="Taylor A."/>
            <person name="Grigoriev I.V."/>
            <person name="Nagy L.G."/>
            <person name="Martin F."/>
            <person name="Kauserud H."/>
        </authorList>
    </citation>
    <scope>NUCLEOTIDE SEQUENCE</scope>
    <source>
        <strain evidence="2">9144</strain>
    </source>
</reference>
<dbReference type="SUPFAM" id="SSF81383">
    <property type="entry name" value="F-box domain"/>
    <property type="match status" value="1"/>
</dbReference>
<dbReference type="Proteomes" id="UP001219525">
    <property type="component" value="Unassembled WGS sequence"/>
</dbReference>
<gene>
    <name evidence="2" type="ORF">GGX14DRAFT_111086</name>
</gene>
<dbReference type="PROSITE" id="PS50181">
    <property type="entry name" value="FBOX"/>
    <property type="match status" value="1"/>
</dbReference>
<evidence type="ECO:0000313" key="3">
    <source>
        <dbReference type="Proteomes" id="UP001219525"/>
    </source>
</evidence>
<dbReference type="AlphaFoldDB" id="A0AAD6YCG4"/>
<evidence type="ECO:0000259" key="1">
    <source>
        <dbReference type="PROSITE" id="PS50181"/>
    </source>
</evidence>
<dbReference type="PANTHER" id="PTHR38926:SF72">
    <property type="entry name" value="IM:7136021-RELATED"/>
    <property type="match status" value="1"/>
</dbReference>
<evidence type="ECO:0000313" key="2">
    <source>
        <dbReference type="EMBL" id="KAJ7208970.1"/>
    </source>
</evidence>
<dbReference type="SUPFAM" id="SSF52047">
    <property type="entry name" value="RNI-like"/>
    <property type="match status" value="1"/>
</dbReference>
<dbReference type="Gene3D" id="3.80.10.10">
    <property type="entry name" value="Ribonuclease Inhibitor"/>
    <property type="match status" value="1"/>
</dbReference>
<dbReference type="SMART" id="SM00256">
    <property type="entry name" value="FBOX"/>
    <property type="match status" value="1"/>
</dbReference>
<name>A0AAD6YCG4_9AGAR</name>
<proteinExistence type="predicted"/>
<dbReference type="InterPro" id="IPR001810">
    <property type="entry name" value="F-box_dom"/>
</dbReference>
<dbReference type="InterPro" id="IPR032675">
    <property type="entry name" value="LRR_dom_sf"/>
</dbReference>
<sequence>SVLCPHGASHCSRRRGIDTVVTYLDGLIAALQVERNALAPISALPDELLSKIFDGIGAFPSLQVMLVCRHWHEVALSSPALWSNLEFTWRLCPQRFLSQLQRSKTAKLTVKIECMDSSFVIPWILANANRLMVLDLAGERHHVLDAMHQMRRYDFPILRTLCLSPHAEGDSDTTAIFPSDLLDRRVPCLRKLTLCHIDAPWQSLSCLNSLTLFGSPATPPIFLHDLLSVLRACPDLRDLRLNTILDHGIIDHYGLAALPLLEHLDLREHISCCEALLGHLSFPDSTRLDLYPLGITAGDAVRSILVRVRKHLRALSAPQPTMLKLSVLQPSDSDPDPEDPDGPVCHCTIKTFLKAALPVSSAHPVLFSINSHPETARAQRQILTKVLKTFRADAIT</sequence>
<dbReference type="PANTHER" id="PTHR38926">
    <property type="entry name" value="F-BOX DOMAIN CONTAINING PROTEIN, EXPRESSED"/>
    <property type="match status" value="1"/>
</dbReference>
<accession>A0AAD6YCG4</accession>